<dbReference type="STRING" id="1437608.GCA_000771645_02161"/>
<reference evidence="1 2" key="1">
    <citation type="submission" date="2014-03" db="EMBL/GenBank/DDBJ databases">
        <title>Genomics of Bifidobacteria.</title>
        <authorList>
            <person name="Ventura M."/>
            <person name="Milani C."/>
            <person name="Lugli G.A."/>
        </authorList>
    </citation>
    <scope>NUCLEOTIDE SEQUENCE [LARGE SCALE GENOMIC DNA]</scope>
    <source>
        <strain evidence="1 2">DSM 23969</strain>
    </source>
</reference>
<proteinExistence type="predicted"/>
<accession>A0A086ZTV3</accession>
<evidence type="ECO:0000313" key="2">
    <source>
        <dbReference type="Proteomes" id="UP000029108"/>
    </source>
</evidence>
<dbReference type="EMBL" id="JGYN01000019">
    <property type="protein sequence ID" value="KFI49953.1"/>
    <property type="molecule type" value="Genomic_DNA"/>
</dbReference>
<sequence>MYFTKHPLRRLVGRRIIAATQAITLRGTLAAYSTGWLEIKDAEAVDHLAGATKADGIILLPEDRIDYIQAVNQ</sequence>
<dbReference type="RefSeq" id="WP_033496525.1">
    <property type="nucleotide sequence ID" value="NZ_JDUU01000040.1"/>
</dbReference>
<organism evidence="1 2">
    <name type="scientific">Bifidobacterium biavatii DSM 23969</name>
    <dbReference type="NCBI Taxonomy" id="1437608"/>
    <lineage>
        <taxon>Bacteria</taxon>
        <taxon>Bacillati</taxon>
        <taxon>Actinomycetota</taxon>
        <taxon>Actinomycetes</taxon>
        <taxon>Bifidobacteriales</taxon>
        <taxon>Bifidobacteriaceae</taxon>
        <taxon>Bifidobacterium</taxon>
    </lineage>
</organism>
<protein>
    <submittedName>
        <fullName evidence="1">Uncharacterized protein</fullName>
    </submittedName>
</protein>
<dbReference type="Proteomes" id="UP000029108">
    <property type="component" value="Unassembled WGS sequence"/>
</dbReference>
<name>A0A086ZTV3_9BIFI</name>
<comment type="caution">
    <text evidence="1">The sequence shown here is derived from an EMBL/GenBank/DDBJ whole genome shotgun (WGS) entry which is preliminary data.</text>
</comment>
<keyword evidence="2" id="KW-1185">Reference proteome</keyword>
<evidence type="ECO:0000313" key="1">
    <source>
        <dbReference type="EMBL" id="KFI49953.1"/>
    </source>
</evidence>
<dbReference type="AlphaFoldDB" id="A0A086ZTV3"/>
<gene>
    <name evidence="1" type="ORF">BBIA_1875</name>
</gene>